<dbReference type="GeneTree" id="ENSGT01110000269586"/>
<comment type="caution">
    <text evidence="2">Lacks conserved residue(s) required for the propagation of feature annotation.</text>
</comment>
<feature type="chain" id="PRO_5034326871" description="CUB domain-containing protein" evidence="4">
    <location>
        <begin position="20"/>
        <end position="1092"/>
    </location>
</feature>
<dbReference type="Ensembl" id="ENSEBUT00000007094.1">
    <property type="protein sequence ID" value="ENSEBUP00000006634.1"/>
    <property type="gene ID" value="ENSEBUG00000004391.1"/>
</dbReference>
<organism evidence="6 7">
    <name type="scientific">Eptatretus burgeri</name>
    <name type="common">Inshore hagfish</name>
    <dbReference type="NCBI Taxonomy" id="7764"/>
    <lineage>
        <taxon>Eukaryota</taxon>
        <taxon>Metazoa</taxon>
        <taxon>Chordata</taxon>
        <taxon>Craniata</taxon>
        <taxon>Vertebrata</taxon>
        <taxon>Cyclostomata</taxon>
        <taxon>Myxini</taxon>
        <taxon>Myxiniformes</taxon>
        <taxon>Myxinidae</taxon>
        <taxon>Eptatretinae</taxon>
        <taxon>Eptatretus</taxon>
    </lineage>
</organism>
<dbReference type="AlphaFoldDB" id="A0A8C4NIZ3"/>
<dbReference type="PROSITE" id="PS01180">
    <property type="entry name" value="CUB"/>
    <property type="match status" value="1"/>
</dbReference>
<keyword evidence="4" id="KW-0732">Signal</keyword>
<dbReference type="SUPFAM" id="SSF49854">
    <property type="entry name" value="Spermadhesin, CUB domain"/>
    <property type="match status" value="1"/>
</dbReference>
<dbReference type="Proteomes" id="UP000694388">
    <property type="component" value="Unplaced"/>
</dbReference>
<evidence type="ECO:0000256" key="3">
    <source>
        <dbReference type="SAM" id="MobiDB-lite"/>
    </source>
</evidence>
<dbReference type="SUPFAM" id="SSF69360">
    <property type="entry name" value="Cell wall binding repeat"/>
    <property type="match status" value="1"/>
</dbReference>
<keyword evidence="7" id="KW-1185">Reference proteome</keyword>
<feature type="compositionally biased region" description="Basic and acidic residues" evidence="3">
    <location>
        <begin position="1075"/>
        <end position="1092"/>
    </location>
</feature>
<accession>A0A8C4NIZ3</accession>
<dbReference type="Pfam" id="PF00431">
    <property type="entry name" value="CUB"/>
    <property type="match status" value="1"/>
</dbReference>
<keyword evidence="1" id="KW-1015">Disulfide bond</keyword>
<evidence type="ECO:0000256" key="1">
    <source>
        <dbReference type="ARBA" id="ARBA00023157"/>
    </source>
</evidence>
<evidence type="ECO:0000313" key="7">
    <source>
        <dbReference type="Proteomes" id="UP000694388"/>
    </source>
</evidence>
<dbReference type="Gene3D" id="2.60.120.290">
    <property type="entry name" value="Spermadhesin, CUB domain"/>
    <property type="match status" value="1"/>
</dbReference>
<sequence length="1092" mass="120112">MSRLVALLISSLLISSIEGRCGLRPQQLGVTRQSPEQFAQVKGKFDLLLSSHGVDPLRIPSAPCQKLIAGSRGSFGPGCELPGRQALLRPWTNWTIVAPRRHCVLLCACLGCLPCSPQNNVFMLVTPVPSGHQVLLETCEHSCSSPLLLIPHNHVYVTFIPEVGGSLRPALDHVRINFLGIPSRHRGNFISRRKVSAWLAQSCESQQVLLSADSVPSNVQDVDFGDVYPLFRVYMPGLPSLVSPKSRLEPYLRFWVPYSGPAKPRRTLTVHWRPAPIDLMQRPSGPAAAISVSNERCGNWTSTGDKLVELDTCQFELAGNSGTFYSPGFPANYPSLVRCQWTVRAPETSTVLLKVCGFSHGGGCCDRSDKVIFKEHPHQEVSAMVLSCWERNTFYYSPKVSGVTLTLTSGDWRGWSEQGPRNFWVEYFVLEQDAIFDLKHLSCSDGPVHTLKPVQLTLKPFGENLIKAEEAMAEQITKLDAQYQLTTVDGRSQENVTGLSFDEQQFASVANNWLIKNVMQLGVDEQLSLLDSWSQENGTQLGIDEQLSLVNSWSQENDTQLGIDEQLSLVDSWSQENDTQLGIDEQLSLLDSWSQENGTQLGIDEQLSFVDSWSQENGTQLGIDEQLSLVDSWSQENGTQLGIDEQVSFVDSWSQENGTQLGIDEQLSLVDSWSQGNGTQLGIDEQVSLVDSWSQENGTQLGIDEQVSLVDSWSQENDMQLGIDEQVSFVDSWSQENDTRLGIDEQVSFVDSWSQENDTRLGIDEQVSFVDSWSQGNDTRLGIDEQQSLVDNVLPENVIGLAFDLYTSAADLDGVVEVQRNLDYDWSTIGYVTNSVEFEVLSTSSMSTTMLEEAFDPNAGGQQMTTGIFALKPRDRAPSKFAASPADLFGHGVSMLAEAEFPAGEMTSISTTMQSGVLVMEEVLQIGIEKTTLSKSRVISPPESLASSTLPSTLEPSKHSVFEALTVHSDASRDRAGVSCPNCVVSTQSVETPELEMCGGSLQSADPTNAEVSSLLPIPDERFEFLSSNEISAVSAEAYLLSEGPDILTKTSLPASDVVFNHPDKLSNFPPHAVEPTRRSEHKLIPERGLRA</sequence>
<reference evidence="6" key="2">
    <citation type="submission" date="2025-09" db="UniProtKB">
        <authorList>
            <consortium name="Ensembl"/>
        </authorList>
    </citation>
    <scope>IDENTIFICATION</scope>
</reference>
<proteinExistence type="predicted"/>
<evidence type="ECO:0000256" key="4">
    <source>
        <dbReference type="SAM" id="SignalP"/>
    </source>
</evidence>
<dbReference type="InterPro" id="IPR000859">
    <property type="entry name" value="CUB_dom"/>
</dbReference>
<protein>
    <recommendedName>
        <fullName evidence="5">CUB domain-containing protein</fullName>
    </recommendedName>
</protein>
<dbReference type="InterPro" id="IPR035914">
    <property type="entry name" value="Sperma_CUB_dom_sf"/>
</dbReference>
<feature type="region of interest" description="Disordered" evidence="3">
    <location>
        <begin position="1069"/>
        <end position="1092"/>
    </location>
</feature>
<feature type="signal peptide" evidence="4">
    <location>
        <begin position="1"/>
        <end position="19"/>
    </location>
</feature>
<name>A0A8C4NIZ3_EPTBU</name>
<evidence type="ECO:0000259" key="5">
    <source>
        <dbReference type="PROSITE" id="PS01180"/>
    </source>
</evidence>
<dbReference type="CDD" id="cd00041">
    <property type="entry name" value="CUB"/>
    <property type="match status" value="1"/>
</dbReference>
<evidence type="ECO:0000256" key="2">
    <source>
        <dbReference type="PROSITE-ProRule" id="PRU00059"/>
    </source>
</evidence>
<feature type="domain" description="CUB" evidence="5">
    <location>
        <begin position="313"/>
        <end position="347"/>
    </location>
</feature>
<evidence type="ECO:0000313" key="6">
    <source>
        <dbReference type="Ensembl" id="ENSEBUP00000006634.1"/>
    </source>
</evidence>
<reference evidence="6" key="1">
    <citation type="submission" date="2025-08" db="UniProtKB">
        <authorList>
            <consortium name="Ensembl"/>
        </authorList>
    </citation>
    <scope>IDENTIFICATION</scope>
</reference>